<feature type="transmembrane region" description="Helical" evidence="10">
    <location>
        <begin position="121"/>
        <end position="147"/>
    </location>
</feature>
<feature type="transmembrane region" description="Helical" evidence="10">
    <location>
        <begin position="12"/>
        <end position="30"/>
    </location>
</feature>
<feature type="transmembrane region" description="Helical" evidence="10">
    <location>
        <begin position="348"/>
        <end position="373"/>
    </location>
</feature>
<comment type="subcellular location">
    <subcellularLocation>
        <location evidence="1 10">Cell membrane</location>
        <topology evidence="1 10">Multi-pass membrane protein</topology>
    </subcellularLocation>
</comment>
<dbReference type="NCBIfam" id="TIGR00831">
    <property type="entry name" value="a_cpa1"/>
    <property type="match status" value="1"/>
</dbReference>
<keyword evidence="8 10" id="KW-0472">Membrane</keyword>
<feature type="transmembrane region" description="Helical" evidence="10">
    <location>
        <begin position="215"/>
        <end position="233"/>
    </location>
</feature>
<evidence type="ECO:0000256" key="10">
    <source>
        <dbReference type="RuleBase" id="RU366002"/>
    </source>
</evidence>
<reference evidence="12 13" key="1">
    <citation type="submission" date="2016-06" db="EMBL/GenBank/DDBJ databases">
        <title>Genome sequencing of Cryobacterium arcticum PAMC 27867.</title>
        <authorList>
            <person name="Lee J."/>
            <person name="Kim O.-S."/>
        </authorList>
    </citation>
    <scope>NUCLEOTIDE SEQUENCE [LARGE SCALE GENOMIC DNA]</scope>
    <source>
        <strain evidence="12 13">PAMC 27867</strain>
    </source>
</reference>
<dbReference type="KEGG" id="cart:PA27867_1098"/>
<keyword evidence="2 10" id="KW-0813">Transport</keyword>
<evidence type="ECO:0000256" key="6">
    <source>
        <dbReference type="ARBA" id="ARBA00023053"/>
    </source>
</evidence>
<evidence type="ECO:0000256" key="2">
    <source>
        <dbReference type="ARBA" id="ARBA00022448"/>
    </source>
</evidence>
<comment type="function">
    <text evidence="10">Na(+)/H(+) antiporter that extrudes sodium in exchange for external protons.</text>
</comment>
<dbReference type="PATRIC" id="fig|670052.7.peg.1138"/>
<feature type="transmembrane region" description="Helical" evidence="10">
    <location>
        <begin position="159"/>
        <end position="178"/>
    </location>
</feature>
<dbReference type="Gene3D" id="6.10.140.1330">
    <property type="match status" value="1"/>
</dbReference>
<evidence type="ECO:0000256" key="4">
    <source>
        <dbReference type="ARBA" id="ARBA00022692"/>
    </source>
</evidence>
<dbReference type="GO" id="GO:0015385">
    <property type="term" value="F:sodium:proton antiporter activity"/>
    <property type="evidence" value="ECO:0007669"/>
    <property type="project" value="InterPro"/>
</dbReference>
<feature type="domain" description="Cation/H+ exchanger transmembrane" evidence="11">
    <location>
        <begin position="22"/>
        <end position="406"/>
    </location>
</feature>
<keyword evidence="4 10" id="KW-0812">Transmembrane</keyword>
<gene>
    <name evidence="12" type="ORF">PA27867_1098</name>
</gene>
<protein>
    <submittedName>
        <fullName evidence="12">Na+/H+ antiporter</fullName>
    </submittedName>
</protein>
<comment type="caution">
    <text evidence="10">Lacks conserved residue(s) required for the propagation of feature annotation.</text>
</comment>
<feature type="transmembrane region" description="Helical" evidence="10">
    <location>
        <begin position="239"/>
        <end position="258"/>
    </location>
</feature>
<keyword evidence="13" id="KW-1185">Reference proteome</keyword>
<keyword evidence="6 10" id="KW-0915">Sodium</keyword>
<dbReference type="GO" id="GO:0005886">
    <property type="term" value="C:plasma membrane"/>
    <property type="evidence" value="ECO:0007669"/>
    <property type="project" value="UniProtKB-SubCell"/>
</dbReference>
<feature type="transmembrane region" description="Helical" evidence="10">
    <location>
        <begin position="190"/>
        <end position="208"/>
    </location>
</feature>
<dbReference type="InterPro" id="IPR018422">
    <property type="entry name" value="Cation/H_exchanger_CPA1"/>
</dbReference>
<evidence type="ECO:0000313" key="12">
    <source>
        <dbReference type="EMBL" id="ANP72064.1"/>
    </source>
</evidence>
<dbReference type="EMBL" id="CP016282">
    <property type="protein sequence ID" value="ANP72064.1"/>
    <property type="molecule type" value="Genomic_DNA"/>
</dbReference>
<evidence type="ECO:0000256" key="7">
    <source>
        <dbReference type="ARBA" id="ARBA00023065"/>
    </source>
</evidence>
<feature type="transmembrane region" description="Helical" evidence="10">
    <location>
        <begin position="92"/>
        <end position="115"/>
    </location>
</feature>
<dbReference type="InterPro" id="IPR004705">
    <property type="entry name" value="Cation/H_exchanger_CPA1_bac"/>
</dbReference>
<evidence type="ECO:0000313" key="13">
    <source>
        <dbReference type="Proteomes" id="UP000092582"/>
    </source>
</evidence>
<dbReference type="AlphaFoldDB" id="A0A1B1BHR5"/>
<evidence type="ECO:0000259" key="11">
    <source>
        <dbReference type="Pfam" id="PF00999"/>
    </source>
</evidence>
<keyword evidence="7 10" id="KW-0406">Ion transport</keyword>
<keyword evidence="9 10" id="KW-0739">Sodium transport</keyword>
<feature type="transmembrane region" description="Helical" evidence="10">
    <location>
        <begin position="63"/>
        <end position="80"/>
    </location>
</feature>
<organism evidence="12 13">
    <name type="scientific">Cryobacterium arcticum</name>
    <dbReference type="NCBI Taxonomy" id="670052"/>
    <lineage>
        <taxon>Bacteria</taxon>
        <taxon>Bacillati</taxon>
        <taxon>Actinomycetota</taxon>
        <taxon>Actinomycetes</taxon>
        <taxon>Micrococcales</taxon>
        <taxon>Microbacteriaceae</taxon>
        <taxon>Cryobacterium</taxon>
    </lineage>
</organism>
<evidence type="ECO:0000256" key="8">
    <source>
        <dbReference type="ARBA" id="ARBA00023136"/>
    </source>
</evidence>
<dbReference type="GO" id="GO:0098719">
    <property type="term" value="P:sodium ion import across plasma membrane"/>
    <property type="evidence" value="ECO:0007669"/>
    <property type="project" value="TreeGrafter"/>
</dbReference>
<feature type="transmembrane region" description="Helical" evidence="10">
    <location>
        <begin position="307"/>
        <end position="336"/>
    </location>
</feature>
<name>A0A1B1BHR5_9MICO</name>
<evidence type="ECO:0000256" key="5">
    <source>
        <dbReference type="ARBA" id="ARBA00022989"/>
    </source>
</evidence>
<evidence type="ECO:0000256" key="1">
    <source>
        <dbReference type="ARBA" id="ARBA00004651"/>
    </source>
</evidence>
<dbReference type="GO" id="GO:0051453">
    <property type="term" value="P:regulation of intracellular pH"/>
    <property type="evidence" value="ECO:0007669"/>
    <property type="project" value="TreeGrafter"/>
</dbReference>
<dbReference type="PANTHER" id="PTHR10110">
    <property type="entry name" value="SODIUM/HYDROGEN EXCHANGER"/>
    <property type="match status" value="1"/>
</dbReference>
<feature type="transmembrane region" description="Helical" evidence="10">
    <location>
        <begin position="37"/>
        <end position="57"/>
    </location>
</feature>
<evidence type="ECO:0000256" key="3">
    <source>
        <dbReference type="ARBA" id="ARBA00022475"/>
    </source>
</evidence>
<keyword evidence="3 10" id="KW-1003">Cell membrane</keyword>
<accession>A0A1B1BHR5</accession>
<dbReference type="STRING" id="670052.PA27867_1098"/>
<dbReference type="Pfam" id="PF00999">
    <property type="entry name" value="Na_H_Exchanger"/>
    <property type="match status" value="1"/>
</dbReference>
<evidence type="ECO:0000256" key="9">
    <source>
        <dbReference type="ARBA" id="ARBA00023201"/>
    </source>
</evidence>
<sequence length="532" mass="57074">MRIIVAMDPVSTIEWIVAFVVVTVTVTGFSRRIGWSAPFVLVVVGALASFLPSVPRIEIDPELVLYGLLPPLLFAAAIRTSIVDVRARRDGILLLSVGLVAFTVVAVGLTAWLVVPAITLAAAFAFGAVVAPTDAVAITAISGRLGLPRRVVTVLEGESLLNDATALVALNAAIAAILSTVNPWSVTGDFMVAVVGGVGVGLAVGWLLSVIRKQLHAPVLDTSLSLITPYLAFILGELVHGSGVLAVVVAGLFLGYRAPVIQSAEARIAESINWRTIQFLLENAVFLFIGLNLEAVLEGAITNGPGFWATVGISLAILASLLVSRFAWMAVTTWLYRHGPRRLRERGWSWRTGIAVSFAGMRGVVTLAAVFLLPPETPQREFLQLLAFIVVVGTLLEGLALPWIIRRLRLPPPDRSQERIEAQMLLAEAQTAGLARLDAEVTDADEERVIGRLRTNARFLADALDNPAPDDAEPLPSAYTRLRRAMIEAEREAVLAARVEGRYQEPAIRSALAFIDVEETALKAGSPKRLEG</sequence>
<dbReference type="GO" id="GO:0015386">
    <property type="term" value="F:potassium:proton antiporter activity"/>
    <property type="evidence" value="ECO:0007669"/>
    <property type="project" value="TreeGrafter"/>
</dbReference>
<feature type="transmembrane region" description="Helical" evidence="10">
    <location>
        <begin position="385"/>
        <end position="405"/>
    </location>
</feature>
<dbReference type="Proteomes" id="UP000092582">
    <property type="component" value="Chromosome 1"/>
</dbReference>
<dbReference type="PANTHER" id="PTHR10110:SF86">
    <property type="entry name" value="SODIUM_HYDROGEN EXCHANGER 7"/>
    <property type="match status" value="1"/>
</dbReference>
<keyword evidence="5 10" id="KW-1133">Transmembrane helix</keyword>
<comment type="similarity">
    <text evidence="10">Belongs to the monovalent cation:proton antiporter 1 (CPA1) transporter (TC 2.A.36) family.</text>
</comment>
<keyword evidence="10" id="KW-0050">Antiport</keyword>
<feature type="transmembrane region" description="Helical" evidence="10">
    <location>
        <begin position="279"/>
        <end position="301"/>
    </location>
</feature>
<dbReference type="InterPro" id="IPR006153">
    <property type="entry name" value="Cation/H_exchanger_TM"/>
</dbReference>
<proteinExistence type="inferred from homology"/>